<dbReference type="KEGG" id="cace:CACET_c11550"/>
<dbReference type="PATRIC" id="fig|84022.6.peg.1136"/>
<sequence length="101" mass="11551">MGTFKQVMGTFCLARMFFMCQCPLGVADACNCNNEALINTAYFYIEEDKDGRQKKLCKLKKKELKENLMDYKKIVKDATHVCSKCGRTCNDKKRLCSSEAL</sequence>
<keyword evidence="2" id="KW-1185">Reference proteome</keyword>
<dbReference type="Proteomes" id="UP000035704">
    <property type="component" value="Chromosome"/>
</dbReference>
<name>A0A0G3W9T6_9CLOT</name>
<protein>
    <submittedName>
        <fullName evidence="1">Uncharacterized protein</fullName>
    </submittedName>
</protein>
<organism evidence="1 2">
    <name type="scientific">Clostridium aceticum</name>
    <dbReference type="NCBI Taxonomy" id="84022"/>
    <lineage>
        <taxon>Bacteria</taxon>
        <taxon>Bacillati</taxon>
        <taxon>Bacillota</taxon>
        <taxon>Clostridia</taxon>
        <taxon>Eubacteriales</taxon>
        <taxon>Clostridiaceae</taxon>
        <taxon>Clostridium</taxon>
    </lineage>
</organism>
<proteinExistence type="predicted"/>
<accession>A0A0G3W9T6</accession>
<reference evidence="1 2" key="1">
    <citation type="submission" date="2014-10" db="EMBL/GenBank/DDBJ databases">
        <title>Genome sequence of Clostridium aceticum DSM 1496.</title>
        <authorList>
            <person name="Poehlein A."/>
            <person name="Schiel-Bengelsdorf B."/>
            <person name="Gottschalk G."/>
            <person name="Duerre P."/>
            <person name="Daniel R."/>
        </authorList>
    </citation>
    <scope>NUCLEOTIDE SEQUENCE [LARGE SCALE GENOMIC DNA]</scope>
    <source>
        <strain evidence="1 2">DSM 1496</strain>
    </source>
</reference>
<dbReference type="EMBL" id="CP009687">
    <property type="protein sequence ID" value="AKL94620.1"/>
    <property type="molecule type" value="Genomic_DNA"/>
</dbReference>
<dbReference type="AlphaFoldDB" id="A0A0G3W9T6"/>
<gene>
    <name evidence="1" type="ORF">CACET_c11550</name>
</gene>
<evidence type="ECO:0000313" key="2">
    <source>
        <dbReference type="Proteomes" id="UP000035704"/>
    </source>
</evidence>
<evidence type="ECO:0000313" key="1">
    <source>
        <dbReference type="EMBL" id="AKL94620.1"/>
    </source>
</evidence>